<dbReference type="InterPro" id="IPR032083">
    <property type="entry name" value="DUF4811"/>
</dbReference>
<dbReference type="Proteomes" id="UP000245433">
    <property type="component" value="Unassembled WGS sequence"/>
</dbReference>
<dbReference type="RefSeq" id="WP_089939009.1">
    <property type="nucleotide sequence ID" value="NZ_CAKOEX010000005.1"/>
</dbReference>
<dbReference type="EMBL" id="QEKT01000006">
    <property type="protein sequence ID" value="PVY83780.1"/>
    <property type="molecule type" value="Genomic_DNA"/>
</dbReference>
<evidence type="ECO:0000313" key="3">
    <source>
        <dbReference type="Proteomes" id="UP000245433"/>
    </source>
</evidence>
<reference evidence="2 3" key="1">
    <citation type="submission" date="2018-04" db="EMBL/GenBank/DDBJ databases">
        <title>Genomic Encyclopedia of Type Strains, Phase IV (KMG-IV): sequencing the most valuable type-strain genomes for metagenomic binning, comparative biology and taxonomic classification.</title>
        <authorList>
            <person name="Goeker M."/>
        </authorList>
    </citation>
    <scope>NUCLEOTIDE SEQUENCE [LARGE SCALE GENOMIC DNA]</scope>
    <source>
        <strain evidence="2 3">DSM 28795</strain>
    </source>
</reference>
<sequence length="222" mass="24801">MILLILFLFVALAFISLMFLDKQAYVIGGVIGFVGIILSVGLITANMANHFGMETKVTTHKSVMYSATNSKGYGVLLYQPVGTSGKENVYIYRQHEQDQKPTIVKPDLTMTTNRQAIAGNQAYRVTKDTCYVYKNDFWKLMFNIAGNDGELKKRQVTYQLPQNWIALTTQQAKTLQAKITPKTDEEKATLAQQQEALAELAQSDPDQAGIKQVQQIKATLNI</sequence>
<feature type="transmembrane region" description="Helical" evidence="1">
    <location>
        <begin position="23"/>
        <end position="43"/>
    </location>
</feature>
<keyword evidence="3" id="KW-1185">Reference proteome</keyword>
<keyword evidence="1" id="KW-0472">Membrane</keyword>
<name>A0A2U1D7Y1_9LACO</name>
<protein>
    <submittedName>
        <fullName evidence="2">Uncharacterized protein DUF4811</fullName>
    </submittedName>
</protein>
<organism evidence="2 3">
    <name type="scientific">Convivina intestini</name>
    <dbReference type="NCBI Taxonomy" id="1505726"/>
    <lineage>
        <taxon>Bacteria</taxon>
        <taxon>Bacillati</taxon>
        <taxon>Bacillota</taxon>
        <taxon>Bacilli</taxon>
        <taxon>Lactobacillales</taxon>
        <taxon>Lactobacillaceae</taxon>
        <taxon>Convivina</taxon>
    </lineage>
</organism>
<keyword evidence="1" id="KW-0812">Transmembrane</keyword>
<evidence type="ECO:0000256" key="1">
    <source>
        <dbReference type="SAM" id="Phobius"/>
    </source>
</evidence>
<accession>A0A2U1D7Y1</accession>
<proteinExistence type="predicted"/>
<dbReference type="OrthoDB" id="2249491at2"/>
<dbReference type="Pfam" id="PF16069">
    <property type="entry name" value="DUF4811"/>
    <property type="match status" value="1"/>
</dbReference>
<dbReference type="AlphaFoldDB" id="A0A2U1D7Y1"/>
<comment type="caution">
    <text evidence="2">The sequence shown here is derived from an EMBL/GenBank/DDBJ whole genome shotgun (WGS) entry which is preliminary data.</text>
</comment>
<gene>
    <name evidence="2" type="ORF">C7384_10697</name>
</gene>
<evidence type="ECO:0000313" key="2">
    <source>
        <dbReference type="EMBL" id="PVY83780.1"/>
    </source>
</evidence>
<keyword evidence="1" id="KW-1133">Transmembrane helix</keyword>